<dbReference type="Gene3D" id="1.10.10.60">
    <property type="entry name" value="Homeodomain-like"/>
    <property type="match status" value="1"/>
</dbReference>
<dbReference type="SUPFAM" id="SSF46689">
    <property type="entry name" value="Homeodomain-like"/>
    <property type="match status" value="1"/>
</dbReference>
<dbReference type="PANTHER" id="PTHR30055">
    <property type="entry name" value="HTH-TYPE TRANSCRIPTIONAL REGULATOR RUTR"/>
    <property type="match status" value="1"/>
</dbReference>
<dbReference type="InterPro" id="IPR036271">
    <property type="entry name" value="Tet_transcr_reg_TetR-rel_C_sf"/>
</dbReference>
<dbReference type="GO" id="GO:0000976">
    <property type="term" value="F:transcription cis-regulatory region binding"/>
    <property type="evidence" value="ECO:0007669"/>
    <property type="project" value="TreeGrafter"/>
</dbReference>
<feature type="DNA-binding region" description="H-T-H motif" evidence="4">
    <location>
        <begin position="30"/>
        <end position="49"/>
    </location>
</feature>
<dbReference type="AlphaFoldDB" id="A0A6M4H2G7"/>
<dbReference type="Pfam" id="PF00440">
    <property type="entry name" value="TetR_N"/>
    <property type="match status" value="1"/>
</dbReference>
<protein>
    <recommendedName>
        <fullName evidence="5">HTH tetR-type domain-containing protein</fullName>
    </recommendedName>
</protein>
<evidence type="ECO:0000313" key="7">
    <source>
        <dbReference type="Proteomes" id="UP000503096"/>
    </source>
</evidence>
<dbReference type="PANTHER" id="PTHR30055:SF234">
    <property type="entry name" value="HTH-TYPE TRANSCRIPTIONAL REGULATOR BETI"/>
    <property type="match status" value="1"/>
</dbReference>
<name>A0A6M4H2G7_9PROT</name>
<dbReference type="PROSITE" id="PS50977">
    <property type="entry name" value="HTH_TETR_2"/>
    <property type="match status" value="1"/>
</dbReference>
<dbReference type="Gene3D" id="1.10.357.10">
    <property type="entry name" value="Tetracycline Repressor, domain 2"/>
    <property type="match status" value="1"/>
</dbReference>
<dbReference type="Proteomes" id="UP000503096">
    <property type="component" value="Chromosome"/>
</dbReference>
<dbReference type="InterPro" id="IPR050109">
    <property type="entry name" value="HTH-type_TetR-like_transc_reg"/>
</dbReference>
<gene>
    <name evidence="6" type="ORF">DSM104440_00050</name>
</gene>
<evidence type="ECO:0000259" key="5">
    <source>
        <dbReference type="PROSITE" id="PS50977"/>
    </source>
</evidence>
<keyword evidence="1" id="KW-0805">Transcription regulation</keyword>
<dbReference type="RefSeq" id="WP_171159654.1">
    <property type="nucleotide sequence ID" value="NZ_CP053073.1"/>
</dbReference>
<reference evidence="6 7" key="1">
    <citation type="submission" date="2020-04" db="EMBL/GenBank/DDBJ databases">
        <title>Usitatibacter rugosus gen. nov., sp. nov. and Usitatibacter palustris sp. nov., novel members of Usitatibacteraceae fam. nov. within the order Nitrosomonadales isolated from soil.</title>
        <authorList>
            <person name="Huber K.J."/>
            <person name="Neumann-Schaal M."/>
            <person name="Geppert A."/>
            <person name="Luckner M."/>
            <person name="Wanner G."/>
            <person name="Overmann J."/>
        </authorList>
    </citation>
    <scope>NUCLEOTIDE SEQUENCE [LARGE SCALE GENOMIC DNA]</scope>
    <source>
        <strain evidence="6 7">Swamp67</strain>
    </source>
</reference>
<evidence type="ECO:0000313" key="6">
    <source>
        <dbReference type="EMBL" id="QJR13268.1"/>
    </source>
</evidence>
<evidence type="ECO:0000256" key="2">
    <source>
        <dbReference type="ARBA" id="ARBA00023125"/>
    </source>
</evidence>
<evidence type="ECO:0000256" key="3">
    <source>
        <dbReference type="ARBA" id="ARBA00023163"/>
    </source>
</evidence>
<keyword evidence="7" id="KW-1185">Reference proteome</keyword>
<dbReference type="InterPro" id="IPR009057">
    <property type="entry name" value="Homeodomain-like_sf"/>
</dbReference>
<dbReference type="InParanoid" id="A0A6M4H2G7"/>
<evidence type="ECO:0000256" key="4">
    <source>
        <dbReference type="PROSITE-ProRule" id="PRU00335"/>
    </source>
</evidence>
<keyword evidence="3" id="KW-0804">Transcription</keyword>
<dbReference type="KEGG" id="upl:DSM104440_00050"/>
<evidence type="ECO:0000256" key="1">
    <source>
        <dbReference type="ARBA" id="ARBA00023015"/>
    </source>
</evidence>
<dbReference type="GO" id="GO:0003700">
    <property type="term" value="F:DNA-binding transcription factor activity"/>
    <property type="evidence" value="ECO:0007669"/>
    <property type="project" value="TreeGrafter"/>
</dbReference>
<dbReference type="FunCoup" id="A0A6M4H2G7">
    <property type="interactions" value="150"/>
</dbReference>
<dbReference type="EMBL" id="CP053073">
    <property type="protein sequence ID" value="QJR13268.1"/>
    <property type="molecule type" value="Genomic_DNA"/>
</dbReference>
<proteinExistence type="predicted"/>
<dbReference type="InterPro" id="IPR001647">
    <property type="entry name" value="HTH_TetR"/>
</dbReference>
<organism evidence="6 7">
    <name type="scientific">Usitatibacter palustris</name>
    <dbReference type="NCBI Taxonomy" id="2732487"/>
    <lineage>
        <taxon>Bacteria</taxon>
        <taxon>Pseudomonadati</taxon>
        <taxon>Pseudomonadota</taxon>
        <taxon>Betaproteobacteria</taxon>
        <taxon>Nitrosomonadales</taxon>
        <taxon>Usitatibacteraceae</taxon>
        <taxon>Usitatibacter</taxon>
    </lineage>
</organism>
<keyword evidence="2 4" id="KW-0238">DNA-binding</keyword>
<accession>A0A6M4H2G7</accession>
<sequence>MPPRPSRNQDRALITAGRLLYPKVGAAGLTIRQVAEAAGVNIGMFHYHFKTREAFLQAVLQSIYEDMFARLPMPPAKAPMPEATATQVLRAGLMTLGGFVREHRSFLARLLADAANGDPVVRAFIGTNFPRHFDLVGSVIAAGQASGELRKMPVPQAIAFCAGAISLPLLAVGALIDVGAIPKSGAKVLETSVLSESAVEQRIDLVLVALANPEAGAKTKAPRKTSKKARP</sequence>
<dbReference type="SUPFAM" id="SSF48498">
    <property type="entry name" value="Tetracyclin repressor-like, C-terminal domain"/>
    <property type="match status" value="1"/>
</dbReference>
<feature type="domain" description="HTH tetR-type" evidence="5">
    <location>
        <begin position="7"/>
        <end position="67"/>
    </location>
</feature>